<dbReference type="InterPro" id="IPR038079">
    <property type="entry name" value="PA2021-like_sf"/>
</dbReference>
<dbReference type="SUPFAM" id="SSF141447">
    <property type="entry name" value="PA2021-like"/>
    <property type="match status" value="1"/>
</dbReference>
<accession>A0A944DS48</accession>
<organism evidence="1 2">
    <name type="scientific">Pseudomonas fluorescens</name>
    <dbReference type="NCBI Taxonomy" id="294"/>
    <lineage>
        <taxon>Bacteria</taxon>
        <taxon>Pseudomonadati</taxon>
        <taxon>Pseudomonadota</taxon>
        <taxon>Gammaproteobacteria</taxon>
        <taxon>Pseudomonadales</taxon>
        <taxon>Pseudomonadaceae</taxon>
        <taxon>Pseudomonas</taxon>
    </lineage>
</organism>
<proteinExistence type="predicted"/>
<dbReference type="EMBL" id="JAGGOB010000060">
    <property type="protein sequence ID" value="MBT2331714.1"/>
    <property type="molecule type" value="Genomic_DNA"/>
</dbReference>
<evidence type="ECO:0000313" key="1">
    <source>
        <dbReference type="EMBL" id="MBT2331714.1"/>
    </source>
</evidence>
<dbReference type="Gene3D" id="3.40.1170.40">
    <property type="entry name" value="Protein of unknown function DUF3203"/>
    <property type="match status" value="1"/>
</dbReference>
<reference evidence="1" key="1">
    <citation type="submission" date="2021-03" db="EMBL/GenBank/DDBJ databases">
        <title>Genomic analysis provides insights into the functional capacity of soil bacteria communities inhabiting an altitudinal gradient in the Atacama Desert.</title>
        <authorList>
            <person name="Gonzalez M."/>
            <person name="Maldonado J."/>
            <person name="Maza F."/>
            <person name="Hodar C."/>
            <person name="Cortes M."/>
            <person name="Palma R."/>
            <person name="Andreani C."/>
            <person name="Gaete A."/>
            <person name="Vasquez-Dean J."/>
            <person name="Acuna V."/>
            <person name="Aguado M."/>
            <person name="Mandakovic D."/>
            <person name="Latorre M."/>
            <person name="Orellana A."/>
            <person name="Gutierrez R."/>
            <person name="Montecino M."/>
            <person name="Allende M."/>
            <person name="Maass A."/>
            <person name="Cambiazo V."/>
        </authorList>
    </citation>
    <scope>NUCLEOTIDE SEQUENCE</scope>
    <source>
        <strain evidence="1">ISL-25</strain>
    </source>
</reference>
<comment type="caution">
    <text evidence="1">The sequence shown here is derived from an EMBL/GenBank/DDBJ whole genome shotgun (WGS) entry which is preliminary data.</text>
</comment>
<dbReference type="AlphaFoldDB" id="A0A944DS48"/>
<dbReference type="Pfam" id="PF11462">
    <property type="entry name" value="DUF3203"/>
    <property type="match status" value="1"/>
</dbReference>
<dbReference type="RefSeq" id="WP_214916766.1">
    <property type="nucleotide sequence ID" value="NZ_JAGGNX010000019.1"/>
</dbReference>
<dbReference type="InterPro" id="IPR021564">
    <property type="entry name" value="DUF3203"/>
</dbReference>
<evidence type="ECO:0000313" key="2">
    <source>
        <dbReference type="Proteomes" id="UP000692896"/>
    </source>
</evidence>
<name>A0A944DS48_PSEFL</name>
<sequence length="78" mass="8360">MSVSIDSNQICSFDTEEFKEQRPARELTVITDPDKAMSAVDLNGGRVYITEAEADALTGAGAADGREHLRATDSDSVI</sequence>
<protein>
    <submittedName>
        <fullName evidence="1">DUF3203 family protein</fullName>
    </submittedName>
</protein>
<gene>
    <name evidence="1" type="ORF">J7E47_23645</name>
</gene>
<dbReference type="Proteomes" id="UP000692896">
    <property type="component" value="Unassembled WGS sequence"/>
</dbReference>